<dbReference type="AlphaFoldDB" id="A0A3E4K4D8"/>
<dbReference type="EMBL" id="QRIS01000005">
    <property type="protein sequence ID" value="RHG87235.1"/>
    <property type="molecule type" value="Genomic_DNA"/>
</dbReference>
<reference evidence="1" key="4">
    <citation type="submission" date="2022-12" db="EMBL/GenBank/DDBJ databases">
        <title>Genome of R. gnavus strain RSHDN_120.</title>
        <authorList>
            <person name="Abdugheni R."/>
        </authorList>
    </citation>
    <scope>NUCLEOTIDE SEQUENCE</scope>
    <source>
        <strain evidence="1">RSHDN_120</strain>
    </source>
</reference>
<reference evidence="3 4" key="1">
    <citation type="submission" date="2018-08" db="EMBL/GenBank/DDBJ databases">
        <title>A genome reference for cultivated species of the human gut microbiota.</title>
        <authorList>
            <person name="Zou Y."/>
            <person name="Xue W."/>
            <person name="Luo G."/>
        </authorList>
    </citation>
    <scope>NUCLEOTIDE SEQUENCE [LARGE SCALE GENOMIC DNA]</scope>
    <source>
        <strain evidence="3 4">AM21-18</strain>
    </source>
</reference>
<dbReference type="EMBL" id="JAPZEG010000009">
    <property type="protein sequence ID" value="MDE1203619.1"/>
    <property type="molecule type" value="Genomic_DNA"/>
</dbReference>
<gene>
    <name evidence="3" type="ORF">DW243_03765</name>
    <name evidence="2" type="ORF">G4958_15800</name>
    <name evidence="1" type="ORF">O4N78_08575</name>
</gene>
<evidence type="ECO:0000313" key="4">
    <source>
        <dbReference type="Proteomes" id="UP000283981"/>
    </source>
</evidence>
<dbReference type="Proteomes" id="UP001149331">
    <property type="component" value="Unassembled WGS sequence"/>
</dbReference>
<name>A0A3E4K4D8_MEDGN</name>
<dbReference type="Proteomes" id="UP001296643">
    <property type="component" value="Unassembled WGS sequence"/>
</dbReference>
<sequence>MEHRGCMNREDRAKQFMPFAALKGYPEALRKKEKIVVPKIELPEEYQEELDRKLRQIKKNDVVTAVFFFKGEYLQKKGMVSRIDTSARVIQIVNTKICIDDLYDIDKENEMM</sequence>
<organism evidence="3 4">
    <name type="scientific">Mediterraneibacter gnavus</name>
    <name type="common">Ruminococcus gnavus</name>
    <dbReference type="NCBI Taxonomy" id="33038"/>
    <lineage>
        <taxon>Bacteria</taxon>
        <taxon>Bacillati</taxon>
        <taxon>Bacillota</taxon>
        <taxon>Clostridia</taxon>
        <taxon>Lachnospirales</taxon>
        <taxon>Lachnospiraceae</taxon>
        <taxon>Mediterraneibacter</taxon>
    </lineage>
</organism>
<accession>A0A3E4K4D8</accession>
<reference evidence="2" key="3">
    <citation type="submission" date="2020-02" db="EMBL/GenBank/DDBJ databases">
        <authorList>
            <person name="Littmann E."/>
            <person name="Sorbara M."/>
        </authorList>
    </citation>
    <scope>NUCLEOTIDE SEQUENCE</scope>
    <source>
        <strain evidence="2">MSK.22.53</strain>
    </source>
</reference>
<evidence type="ECO:0000313" key="3">
    <source>
        <dbReference type="EMBL" id="RHG87235.1"/>
    </source>
</evidence>
<reference evidence="2" key="2">
    <citation type="journal article" date="2020" name="Cell Host Microbe">
        <title>Functional and Genomic Variation between Human-Derived Isolates of Lachnospiraceae Reveals Inter- and Intra-Species Diversity.</title>
        <authorList>
            <person name="Sorbara M.T."/>
            <person name="Littmann E.R."/>
            <person name="Fontana E."/>
            <person name="Moody T.U."/>
            <person name="Kohout C.E."/>
            <person name="Gjonbalaj M."/>
            <person name="Eaton V."/>
            <person name="Seok R."/>
            <person name="Leiner I.M."/>
            <person name="Pamer E.G."/>
        </authorList>
    </citation>
    <scope>NUCLEOTIDE SEQUENCE</scope>
    <source>
        <strain evidence="2">MSK.22.53</strain>
    </source>
</reference>
<comment type="caution">
    <text evidence="3">The sequence shown here is derived from an EMBL/GenBank/DDBJ whole genome shotgun (WGS) entry which is preliminary data.</text>
</comment>
<evidence type="ECO:0000313" key="1">
    <source>
        <dbReference type="EMBL" id="MDE1203619.1"/>
    </source>
</evidence>
<protein>
    <submittedName>
        <fullName evidence="3">YolD-like family protein</fullName>
    </submittedName>
</protein>
<dbReference type="EMBL" id="JAAIRM010000044">
    <property type="protein sequence ID" value="NSI20763.1"/>
    <property type="molecule type" value="Genomic_DNA"/>
</dbReference>
<evidence type="ECO:0000313" key="2">
    <source>
        <dbReference type="EMBL" id="NSI20763.1"/>
    </source>
</evidence>
<dbReference type="Proteomes" id="UP000283981">
    <property type="component" value="Unassembled WGS sequence"/>
</dbReference>
<proteinExistence type="predicted"/>